<evidence type="ECO:0000313" key="2">
    <source>
        <dbReference type="EMBL" id="KAF5832498.1"/>
    </source>
</evidence>
<feature type="compositionally biased region" description="Pro residues" evidence="1">
    <location>
        <begin position="185"/>
        <end position="216"/>
    </location>
</feature>
<feature type="region of interest" description="Disordered" evidence="1">
    <location>
        <begin position="249"/>
        <end position="330"/>
    </location>
</feature>
<feature type="region of interest" description="Disordered" evidence="1">
    <location>
        <begin position="416"/>
        <end position="435"/>
    </location>
</feature>
<accession>A0ABZ3KTK0</accession>
<dbReference type="EMBL" id="MU069868">
    <property type="protein sequence ID" value="KAF5832498.1"/>
    <property type="molecule type" value="Genomic_DNA"/>
</dbReference>
<evidence type="ECO:0008006" key="4">
    <source>
        <dbReference type="Google" id="ProtNLM"/>
    </source>
</evidence>
<name>A0ABZ3KTK0_DUNSA</name>
<feature type="region of interest" description="Disordered" evidence="1">
    <location>
        <begin position="20"/>
        <end position="40"/>
    </location>
</feature>
<comment type="caution">
    <text evidence="2">The sequence shown here is derived from an EMBL/GenBank/DDBJ whole genome shotgun (WGS) entry which is preliminary data.</text>
</comment>
<feature type="region of interest" description="Disordered" evidence="1">
    <location>
        <begin position="532"/>
        <end position="610"/>
    </location>
</feature>
<reference evidence="2" key="1">
    <citation type="submission" date="2017-08" db="EMBL/GenBank/DDBJ databases">
        <authorList>
            <person name="Polle J.E."/>
            <person name="Barry K."/>
            <person name="Cushman J."/>
            <person name="Schmutz J."/>
            <person name="Tran D."/>
            <person name="Hathwaick L.T."/>
            <person name="Yim W.C."/>
            <person name="Jenkins J."/>
            <person name="Mckie-Krisberg Z.M."/>
            <person name="Prochnik S."/>
            <person name="Lindquist E."/>
            <person name="Dockter R.B."/>
            <person name="Adam C."/>
            <person name="Molina H."/>
            <person name="Bunkerborg J."/>
            <person name="Jin E."/>
            <person name="Buchheim M."/>
            <person name="Magnuson J."/>
        </authorList>
    </citation>
    <scope>NUCLEOTIDE SEQUENCE</scope>
    <source>
        <strain evidence="2">CCAP 19/18</strain>
    </source>
</reference>
<protein>
    <recommendedName>
        <fullName evidence="4">RRM domain-containing protein</fullName>
    </recommendedName>
</protein>
<dbReference type="Proteomes" id="UP000815325">
    <property type="component" value="Unassembled WGS sequence"/>
</dbReference>
<feature type="compositionally biased region" description="Low complexity" evidence="1">
    <location>
        <begin position="558"/>
        <end position="569"/>
    </location>
</feature>
<feature type="compositionally biased region" description="Low complexity" evidence="1">
    <location>
        <begin position="483"/>
        <end position="493"/>
    </location>
</feature>
<feature type="compositionally biased region" description="Basic and acidic residues" evidence="1">
    <location>
        <begin position="253"/>
        <end position="267"/>
    </location>
</feature>
<keyword evidence="3" id="KW-1185">Reference proteome</keyword>
<feature type="compositionally biased region" description="Polar residues" evidence="1">
    <location>
        <begin position="142"/>
        <end position="151"/>
    </location>
</feature>
<proteinExistence type="predicted"/>
<feature type="compositionally biased region" description="Pro residues" evidence="1">
    <location>
        <begin position="309"/>
        <end position="329"/>
    </location>
</feature>
<feature type="region of interest" description="Disordered" evidence="1">
    <location>
        <begin position="454"/>
        <end position="493"/>
    </location>
</feature>
<gene>
    <name evidence="2" type="ORF">DUNSADRAFT_11598</name>
</gene>
<feature type="compositionally biased region" description="Low complexity" evidence="1">
    <location>
        <begin position="532"/>
        <end position="546"/>
    </location>
</feature>
<evidence type="ECO:0000256" key="1">
    <source>
        <dbReference type="SAM" id="MobiDB-lite"/>
    </source>
</evidence>
<feature type="region of interest" description="Disordered" evidence="1">
    <location>
        <begin position="345"/>
        <end position="402"/>
    </location>
</feature>
<evidence type="ECO:0000313" key="3">
    <source>
        <dbReference type="Proteomes" id="UP000815325"/>
    </source>
</evidence>
<feature type="region of interest" description="Disordered" evidence="1">
    <location>
        <begin position="139"/>
        <end position="226"/>
    </location>
</feature>
<sequence>MTDDALKALDKSLHVSNWADDVDDELPEEPPIPQPVSGGASSRALPVPLLEELQLQHTFEIGPFPGMLSDKEVGRFMSQWRVTSIASQGAGFFYVAFMSARDFLDCTRSKGFLNTFDKLQVKPAPGPLVEAAAQKGAFQPLQPGSTKNWQPLSEVELKGSSWRSGHADYHHAPPPPPDSRWRPMGAPPPPPQYSHPAPQPPPPSQPEGQPAPPKPKANPFGSAKPVDTASKFSVIERKTAEEKAALAAQELASEGRKHSKELSRELPSHLMPHPLSRGASGGYDDPRSLLGHDPGFPPKLLRRPHDPEPPPLVQPLIPPGPPHAFPPSGPHAIVLPPLPVHALAHHHQASGGGGGAAGIPGVHPHPHPHPHAPHYHMPPPPHTASGGGAPMHVSHQPHPHVSQAGMPVAPLPPAAAAGGLPPGMRPAPSAASNGGSGCVGAGAIAGGTTQGGVSGVGQDGASGVASHPLMAGPYAVRGPSQPQPQQQQLPQQLAQQQQQWAQQQEQQQKQQQFIQQQQQLAQQGVVSGAPGPIAQAAAPVPGAEFASTAEQPHAMQGPHAVPQHPHQLQHPPPPSQHDRQVRPQSAPGFRFAGLGRKSHHSKRCQPPPLAPGWQIVCSTGYGVQEEQGCTGTAQEQVPV</sequence>
<feature type="compositionally biased region" description="Basic residues" evidence="1">
    <location>
        <begin position="364"/>
        <end position="374"/>
    </location>
</feature>
<organism evidence="2 3">
    <name type="scientific">Dunaliella salina</name>
    <name type="common">Green alga</name>
    <name type="synonym">Protococcus salinus</name>
    <dbReference type="NCBI Taxonomy" id="3046"/>
    <lineage>
        <taxon>Eukaryota</taxon>
        <taxon>Viridiplantae</taxon>
        <taxon>Chlorophyta</taxon>
        <taxon>core chlorophytes</taxon>
        <taxon>Chlorophyceae</taxon>
        <taxon>CS clade</taxon>
        <taxon>Chlamydomonadales</taxon>
        <taxon>Dunaliellaceae</taxon>
        <taxon>Dunaliella</taxon>
    </lineage>
</organism>